<protein>
    <submittedName>
        <fullName evidence="3">HAT C-terminal dimerization domain</fullName>
    </submittedName>
</protein>
<evidence type="ECO:0000259" key="2">
    <source>
        <dbReference type="Pfam" id="PF05699"/>
    </source>
</evidence>
<feature type="domain" description="HAT C-terminal dimerisation" evidence="2">
    <location>
        <begin position="298"/>
        <end position="381"/>
    </location>
</feature>
<dbReference type="EMBL" id="JAEFBK010000002">
    <property type="protein sequence ID" value="KAG7636310.1"/>
    <property type="molecule type" value="Genomic_DNA"/>
</dbReference>
<sequence length="382" mass="44245">MIGGFNSVMKEHIRRANKGEIHCHFLSHKSQNELTELLANETKMMILKKIKDAKYFSVILDSILDVSRKEQMTFLIRCVDVSTCSPKIEEFFLTFLHIKDKREYTYNPGHRSDVESLTESETHGIGGFEFLFGMVIWYDLLAAVNIVSKSLHFEDMDLEVAISQLGGLVIYLKNYRETGFEKAKVEATQIAIEMKIAPVFPKKPVKKKKQFVEDVEKIDESKIAEESFRIDYFINIMDQAIMCIEIRFEQFQVYEQIFGFLFGVKRLKVAEDDELRTSCMKLEASLRHDVDSDVDGEDLFMELKLLKDVLPKEITKPVEVLEFLKRMDSCYPNTWIAYCILLTIPVSVAFAERTFSKLKLIKNYLRSTMSQERLNGLALISV</sequence>
<dbReference type="GO" id="GO:0046983">
    <property type="term" value="F:protein dimerization activity"/>
    <property type="evidence" value="ECO:0007669"/>
    <property type="project" value="InterPro"/>
</dbReference>
<gene>
    <name evidence="3" type="ORF">ISN45_At02g009530</name>
</gene>
<keyword evidence="1" id="KW-0812">Transmembrane</keyword>
<dbReference type="AlphaFoldDB" id="A0A8T2FP93"/>
<keyword evidence="1" id="KW-1133">Transmembrane helix</keyword>
<keyword evidence="1" id="KW-0472">Membrane</keyword>
<organism evidence="3 4">
    <name type="scientific">Arabidopsis thaliana x Arabidopsis arenosa</name>
    <dbReference type="NCBI Taxonomy" id="1240361"/>
    <lineage>
        <taxon>Eukaryota</taxon>
        <taxon>Viridiplantae</taxon>
        <taxon>Streptophyta</taxon>
        <taxon>Embryophyta</taxon>
        <taxon>Tracheophyta</taxon>
        <taxon>Spermatophyta</taxon>
        <taxon>Magnoliopsida</taxon>
        <taxon>eudicotyledons</taxon>
        <taxon>Gunneridae</taxon>
        <taxon>Pentapetalae</taxon>
        <taxon>rosids</taxon>
        <taxon>malvids</taxon>
        <taxon>Brassicales</taxon>
        <taxon>Brassicaceae</taxon>
        <taxon>Camelineae</taxon>
        <taxon>Arabidopsis</taxon>
    </lineage>
</organism>
<accession>A0A8T2FP93</accession>
<feature type="transmembrane region" description="Helical" evidence="1">
    <location>
        <begin position="335"/>
        <end position="355"/>
    </location>
</feature>
<dbReference type="PANTHER" id="PTHR45749:SF35">
    <property type="entry name" value="AC-LIKE TRANSPOSASE-RELATED"/>
    <property type="match status" value="1"/>
</dbReference>
<dbReference type="InterPro" id="IPR008906">
    <property type="entry name" value="HATC_C_dom"/>
</dbReference>
<name>A0A8T2FP93_9BRAS</name>
<evidence type="ECO:0000256" key="1">
    <source>
        <dbReference type="SAM" id="Phobius"/>
    </source>
</evidence>
<evidence type="ECO:0000313" key="4">
    <source>
        <dbReference type="Proteomes" id="UP000694240"/>
    </source>
</evidence>
<reference evidence="3 4" key="1">
    <citation type="submission" date="2020-12" db="EMBL/GenBank/DDBJ databases">
        <title>Concerted genomic and epigenomic changes stabilize Arabidopsis allopolyploids.</title>
        <authorList>
            <person name="Chen Z."/>
        </authorList>
    </citation>
    <scope>NUCLEOTIDE SEQUENCE [LARGE SCALE GENOMIC DNA]</scope>
    <source>
        <strain evidence="3">Allo738</strain>
        <tissue evidence="3">Leaf</tissue>
    </source>
</reference>
<proteinExistence type="predicted"/>
<dbReference type="PANTHER" id="PTHR45749">
    <property type="match status" value="1"/>
</dbReference>
<comment type="caution">
    <text evidence="3">The sequence shown here is derived from an EMBL/GenBank/DDBJ whole genome shotgun (WGS) entry which is preliminary data.</text>
</comment>
<evidence type="ECO:0000313" key="3">
    <source>
        <dbReference type="EMBL" id="KAG7636310.1"/>
    </source>
</evidence>
<keyword evidence="4" id="KW-1185">Reference proteome</keyword>
<dbReference type="Pfam" id="PF05699">
    <property type="entry name" value="Dimer_Tnp_hAT"/>
    <property type="match status" value="1"/>
</dbReference>
<dbReference type="Proteomes" id="UP000694240">
    <property type="component" value="Chromosome 2"/>
</dbReference>